<comment type="caution">
    <text evidence="13">The sequence shown here is derived from an EMBL/GenBank/DDBJ whole genome shotgun (WGS) entry which is preliminary data.</text>
</comment>
<dbReference type="GO" id="GO:0035539">
    <property type="term" value="F:8-oxo-7,8-dihydrodeoxyguanosine triphosphate pyrophosphatase activity"/>
    <property type="evidence" value="ECO:0007669"/>
    <property type="project" value="UniProtKB-EC"/>
</dbReference>
<evidence type="ECO:0000256" key="6">
    <source>
        <dbReference type="ARBA" id="ARBA00022763"/>
    </source>
</evidence>
<dbReference type="Proteomes" id="UP000310263">
    <property type="component" value="Unassembled WGS sequence"/>
</dbReference>
<keyword evidence="8" id="KW-0460">Magnesium</keyword>
<evidence type="ECO:0000256" key="9">
    <source>
        <dbReference type="ARBA" id="ARBA00023204"/>
    </source>
</evidence>
<comment type="catalytic activity">
    <reaction evidence="10">
        <text>8-oxo-dGTP + H2O = 8-oxo-dGMP + diphosphate + H(+)</text>
        <dbReference type="Rhea" id="RHEA:31575"/>
        <dbReference type="ChEBI" id="CHEBI:15377"/>
        <dbReference type="ChEBI" id="CHEBI:15378"/>
        <dbReference type="ChEBI" id="CHEBI:33019"/>
        <dbReference type="ChEBI" id="CHEBI:63224"/>
        <dbReference type="ChEBI" id="CHEBI:77896"/>
        <dbReference type="EC" id="3.6.1.55"/>
    </reaction>
</comment>
<evidence type="ECO:0000256" key="3">
    <source>
        <dbReference type="ARBA" id="ARBA00022457"/>
    </source>
</evidence>
<keyword evidence="5" id="KW-0479">Metal-binding</keyword>
<dbReference type="GO" id="GO:0008413">
    <property type="term" value="F:8-oxo-7,8-dihydroguanosine triphosphate pyrophosphatase activity"/>
    <property type="evidence" value="ECO:0007669"/>
    <property type="project" value="TreeGrafter"/>
</dbReference>
<dbReference type="PROSITE" id="PS51462">
    <property type="entry name" value="NUDIX"/>
    <property type="match status" value="1"/>
</dbReference>
<accession>A0A4S2EYB9</accession>
<sequence length="136" mass="15356">MDTVKVAAALIWRDDTVLACQVASGPFAGLYELPGGKIESGESAEKACRREVEEELRCELSTLWPLDHVSYDYPDFHLSMEVFACELASGSEPQATEHSELRWLSRQELVEVQWLPADAQLMSLVATYWRDLRGDH</sequence>
<dbReference type="GO" id="GO:0046872">
    <property type="term" value="F:metal ion binding"/>
    <property type="evidence" value="ECO:0007669"/>
    <property type="project" value="UniProtKB-KW"/>
</dbReference>
<name>A0A4S2EYB9_9ACTN</name>
<keyword evidence="14" id="KW-1185">Reference proteome</keyword>
<dbReference type="AlphaFoldDB" id="A0A4S2EYB9"/>
<evidence type="ECO:0000256" key="8">
    <source>
        <dbReference type="ARBA" id="ARBA00022842"/>
    </source>
</evidence>
<dbReference type="GO" id="GO:0006260">
    <property type="term" value="P:DNA replication"/>
    <property type="evidence" value="ECO:0007669"/>
    <property type="project" value="UniProtKB-KW"/>
</dbReference>
<gene>
    <name evidence="13" type="ORF">E5334_08115</name>
</gene>
<dbReference type="GO" id="GO:0044716">
    <property type="term" value="F:8-oxo-GDP phosphatase activity"/>
    <property type="evidence" value="ECO:0007669"/>
    <property type="project" value="TreeGrafter"/>
</dbReference>
<evidence type="ECO:0000256" key="7">
    <source>
        <dbReference type="ARBA" id="ARBA00022801"/>
    </source>
</evidence>
<proteinExistence type="inferred from homology"/>
<evidence type="ECO:0000256" key="1">
    <source>
        <dbReference type="ARBA" id="ARBA00001946"/>
    </source>
</evidence>
<keyword evidence="3" id="KW-0515">Mutator protein</keyword>
<protein>
    <recommendedName>
        <fullName evidence="11">8-oxo-dGTP diphosphatase</fullName>
        <ecNumber evidence="11">3.6.1.55</ecNumber>
    </recommendedName>
</protein>
<dbReference type="CDD" id="cd03425">
    <property type="entry name" value="NUDIX_MutT_NudA_like"/>
    <property type="match status" value="1"/>
</dbReference>
<evidence type="ECO:0000313" key="14">
    <source>
        <dbReference type="Proteomes" id="UP000310263"/>
    </source>
</evidence>
<evidence type="ECO:0000256" key="4">
    <source>
        <dbReference type="ARBA" id="ARBA00022705"/>
    </source>
</evidence>
<dbReference type="PANTHER" id="PTHR47707:SF1">
    <property type="entry name" value="NUDIX HYDROLASE FAMILY PROTEIN"/>
    <property type="match status" value="1"/>
</dbReference>
<dbReference type="Pfam" id="PF00293">
    <property type="entry name" value="NUDIX"/>
    <property type="match status" value="1"/>
</dbReference>
<evidence type="ECO:0000256" key="5">
    <source>
        <dbReference type="ARBA" id="ARBA00022723"/>
    </source>
</evidence>
<organism evidence="13 14">
    <name type="scientific">Muricaecibacterium torontonense</name>
    <dbReference type="NCBI Taxonomy" id="3032871"/>
    <lineage>
        <taxon>Bacteria</taxon>
        <taxon>Bacillati</taxon>
        <taxon>Actinomycetota</taxon>
        <taxon>Coriobacteriia</taxon>
        <taxon>Coriobacteriales</taxon>
        <taxon>Atopobiaceae</taxon>
        <taxon>Muricaecibacterium</taxon>
    </lineage>
</organism>
<dbReference type="InterPro" id="IPR020476">
    <property type="entry name" value="Nudix_hydrolase"/>
</dbReference>
<dbReference type="OrthoDB" id="9804442at2"/>
<dbReference type="Gene3D" id="3.90.79.10">
    <property type="entry name" value="Nucleoside Triphosphate Pyrophosphohydrolase"/>
    <property type="match status" value="1"/>
</dbReference>
<dbReference type="InterPro" id="IPR000086">
    <property type="entry name" value="NUDIX_hydrolase_dom"/>
</dbReference>
<dbReference type="PANTHER" id="PTHR47707">
    <property type="entry name" value="8-OXO-DGTP DIPHOSPHATASE"/>
    <property type="match status" value="1"/>
</dbReference>
<comment type="similarity">
    <text evidence="2">Belongs to the Nudix hydrolase family.</text>
</comment>
<comment type="cofactor">
    <cofactor evidence="1">
        <name>Mg(2+)</name>
        <dbReference type="ChEBI" id="CHEBI:18420"/>
    </cofactor>
</comment>
<keyword evidence="4" id="KW-0235">DNA replication</keyword>
<keyword evidence="6" id="KW-0227">DNA damage</keyword>
<reference evidence="13 14" key="1">
    <citation type="submission" date="2019-04" db="EMBL/GenBank/DDBJ databases">
        <title>Microbes associate with the intestines of laboratory mice.</title>
        <authorList>
            <person name="Navarre W."/>
            <person name="Wong E."/>
            <person name="Huang K."/>
            <person name="Tropini C."/>
            <person name="Ng K."/>
            <person name="Yu B."/>
        </authorList>
    </citation>
    <scope>NUCLEOTIDE SEQUENCE [LARGE SCALE GENOMIC DNA]</scope>
    <source>
        <strain evidence="13 14">NM07_P-09</strain>
    </source>
</reference>
<dbReference type="SUPFAM" id="SSF55811">
    <property type="entry name" value="Nudix"/>
    <property type="match status" value="1"/>
</dbReference>
<evidence type="ECO:0000259" key="12">
    <source>
        <dbReference type="PROSITE" id="PS51462"/>
    </source>
</evidence>
<evidence type="ECO:0000256" key="11">
    <source>
        <dbReference type="ARBA" id="ARBA00038905"/>
    </source>
</evidence>
<evidence type="ECO:0000256" key="10">
    <source>
        <dbReference type="ARBA" id="ARBA00035861"/>
    </source>
</evidence>
<dbReference type="InterPro" id="IPR015797">
    <property type="entry name" value="NUDIX_hydrolase-like_dom_sf"/>
</dbReference>
<dbReference type="InterPro" id="IPR047127">
    <property type="entry name" value="MutT-like"/>
</dbReference>
<dbReference type="EC" id="3.6.1.55" evidence="11"/>
<dbReference type="PRINTS" id="PR00502">
    <property type="entry name" value="NUDIXFAMILY"/>
</dbReference>
<keyword evidence="7" id="KW-0378">Hydrolase</keyword>
<dbReference type="RefSeq" id="WP_136013087.1">
    <property type="nucleotide sequence ID" value="NZ_SRYE01000005.1"/>
</dbReference>
<dbReference type="EMBL" id="SRYE01000005">
    <property type="protein sequence ID" value="TGY61365.1"/>
    <property type="molecule type" value="Genomic_DNA"/>
</dbReference>
<dbReference type="GO" id="GO:0044715">
    <property type="term" value="F:8-oxo-dGDP phosphatase activity"/>
    <property type="evidence" value="ECO:0007669"/>
    <property type="project" value="TreeGrafter"/>
</dbReference>
<evidence type="ECO:0000256" key="2">
    <source>
        <dbReference type="ARBA" id="ARBA00005582"/>
    </source>
</evidence>
<feature type="domain" description="Nudix hydrolase" evidence="12">
    <location>
        <begin position="2"/>
        <end position="127"/>
    </location>
</feature>
<evidence type="ECO:0000313" key="13">
    <source>
        <dbReference type="EMBL" id="TGY61365.1"/>
    </source>
</evidence>
<dbReference type="GO" id="GO:0006281">
    <property type="term" value="P:DNA repair"/>
    <property type="evidence" value="ECO:0007669"/>
    <property type="project" value="UniProtKB-KW"/>
</dbReference>
<keyword evidence="9" id="KW-0234">DNA repair</keyword>